<dbReference type="RefSeq" id="WP_114606907.1">
    <property type="nucleotide sequence ID" value="NZ_CP031149.1"/>
</dbReference>
<dbReference type="EMBL" id="CP031149">
    <property type="protein sequence ID" value="AXG12003.1"/>
    <property type="molecule type" value="Genomic_DNA"/>
</dbReference>
<dbReference type="InterPro" id="IPR054162">
    <property type="entry name" value="DUF6293_C"/>
</dbReference>
<dbReference type="Pfam" id="PF22665">
    <property type="entry name" value="WHD_DUF6293"/>
    <property type="match status" value="1"/>
</dbReference>
<dbReference type="GeneID" id="37289128"/>
<gene>
    <name evidence="3" type="ORF">DU484_19080</name>
</gene>
<evidence type="ECO:0000259" key="2">
    <source>
        <dbReference type="Pfam" id="PF22665"/>
    </source>
</evidence>
<evidence type="ECO:0000313" key="4">
    <source>
        <dbReference type="Proteomes" id="UP000252985"/>
    </source>
</evidence>
<name>A0A345EII1_9EURY</name>
<accession>A0A345EII1</accession>
<reference evidence="3 4" key="1">
    <citation type="submission" date="2018-07" db="EMBL/GenBank/DDBJ databases">
        <title>Genome sequences of Haloplanus sp. CBA1112.</title>
        <authorList>
            <person name="Kim Y.B."/>
            <person name="Roh S.W."/>
        </authorList>
    </citation>
    <scope>NUCLEOTIDE SEQUENCE [LARGE SCALE GENOMIC DNA]</scope>
    <source>
        <strain evidence="3 4">CBA1112</strain>
        <plasmid evidence="4">pcba1112-02</plasmid>
    </source>
</reference>
<geneLocation type="plasmid" evidence="4">
    <name>pcba1112-02</name>
</geneLocation>
<organism evidence="3 4">
    <name type="scientific">Haloplanus rubicundus</name>
    <dbReference type="NCBI Taxonomy" id="1547898"/>
    <lineage>
        <taxon>Archaea</taxon>
        <taxon>Methanobacteriati</taxon>
        <taxon>Methanobacteriota</taxon>
        <taxon>Stenosarchaea group</taxon>
        <taxon>Halobacteria</taxon>
        <taxon>Halobacteriales</taxon>
        <taxon>Haloferacaceae</taxon>
        <taxon>Haloplanus</taxon>
    </lineage>
</organism>
<dbReference type="InterPro" id="IPR036388">
    <property type="entry name" value="WH-like_DNA-bd_sf"/>
</dbReference>
<dbReference type="InterPro" id="IPR046260">
    <property type="entry name" value="HFX_2341-like_N"/>
</dbReference>
<dbReference type="Pfam" id="PF19810">
    <property type="entry name" value="HFX_2341_N"/>
    <property type="match status" value="1"/>
</dbReference>
<sequence length="248" mass="28417">MESGMLTEMEREIASRIHIMPLGFEEERVYESAERLKADKVILLTHEGDEEETEYLKVVRAELDKRGIEIELTHCDLFDLYNSLGKFADKIREYENEDVYVNLSTGSKVTAIAGMIACMVFEATPYYVRAGKYEDAPSEIKDIVELPKYDIKAPDDQLIKLMILIQRHSDKGEVVTKGDLIDAGEEMELPFITEHDVKDKGQYRILDREIVNPLKEAGYIKLSKEGRSKRVELTDDGREAVNAFRSFV</sequence>
<proteinExistence type="predicted"/>
<dbReference type="Gene3D" id="3.40.50.11700">
    <property type="match status" value="1"/>
</dbReference>
<feature type="domain" description="DUF6293" evidence="2">
    <location>
        <begin position="145"/>
        <end position="244"/>
    </location>
</feature>
<keyword evidence="3" id="KW-0614">Plasmid</keyword>
<dbReference type="Proteomes" id="UP000252985">
    <property type="component" value="Plasmid pCBA1112-02"/>
</dbReference>
<dbReference type="Gene3D" id="1.10.10.10">
    <property type="entry name" value="Winged helix-like DNA-binding domain superfamily/Winged helix DNA-binding domain"/>
    <property type="match status" value="1"/>
</dbReference>
<evidence type="ECO:0000313" key="3">
    <source>
        <dbReference type="EMBL" id="AXG12003.1"/>
    </source>
</evidence>
<dbReference type="AlphaFoldDB" id="A0A345EII1"/>
<protein>
    <submittedName>
        <fullName evidence="3">Uncharacterized protein</fullName>
    </submittedName>
</protein>
<feature type="domain" description="HFX-2341-like N-terminal" evidence="1">
    <location>
        <begin position="16"/>
        <end position="133"/>
    </location>
</feature>
<dbReference type="KEGG" id="haq:DU484_19080"/>
<evidence type="ECO:0000259" key="1">
    <source>
        <dbReference type="Pfam" id="PF19810"/>
    </source>
</evidence>